<dbReference type="KEGG" id="vg:80517342"/>
<feature type="region of interest" description="Disordered" evidence="1">
    <location>
        <begin position="1"/>
        <end position="92"/>
    </location>
</feature>
<dbReference type="Gene3D" id="3.40.33.10">
    <property type="entry name" value="CAP"/>
    <property type="match status" value="1"/>
</dbReference>
<dbReference type="PANTHER" id="PTHR10334">
    <property type="entry name" value="CYSTEINE-RICH SECRETORY PROTEIN-RELATED"/>
    <property type="match status" value="1"/>
</dbReference>
<evidence type="ECO:0000313" key="3">
    <source>
        <dbReference type="EMBL" id="QKU34037.1"/>
    </source>
</evidence>
<dbReference type="RefSeq" id="YP_010780651.1">
    <property type="nucleotide sequence ID" value="NC_075038.1"/>
</dbReference>
<dbReference type="InterPro" id="IPR001283">
    <property type="entry name" value="CRISP-related"/>
</dbReference>
<reference evidence="3" key="1">
    <citation type="submission" date="2017-06" db="EMBL/GenBank/DDBJ databases">
        <authorList>
            <person name="Assis F.L."/>
            <person name="Abrahao J.S."/>
            <person name="Silva L."/>
            <person name="Khalil J.B."/>
            <person name="Rodrigues R."/>
            <person name="Silva L.S."/>
            <person name="Boratto P."/>
            <person name="Andrade M."/>
            <person name="Kroon E.G."/>
            <person name="Ribeiro B."/>
            <person name="Bergier I."/>
            <person name="Seligmann H."/>
            <person name="Ghigo E."/>
            <person name="Colson P."/>
            <person name="Levasseur A."/>
            <person name="Raoult D."/>
            <person name="Scola B.L."/>
        </authorList>
    </citation>
    <scope>NUCLEOTIDE SEQUENCE</scope>
    <source>
        <strain evidence="3">Deep ocean</strain>
    </source>
</reference>
<dbReference type="GO" id="GO:0005576">
    <property type="term" value="C:extracellular region"/>
    <property type="evidence" value="ECO:0007669"/>
    <property type="project" value="InterPro"/>
</dbReference>
<dbReference type="PROSITE" id="PS01010">
    <property type="entry name" value="CRISP_2"/>
    <property type="match status" value="1"/>
</dbReference>
<dbReference type="EMBL" id="MF405918">
    <property type="protein sequence ID" value="QKU34037.1"/>
    <property type="molecule type" value="Genomic_DNA"/>
</dbReference>
<dbReference type="GeneID" id="80517342"/>
<reference evidence="3" key="2">
    <citation type="journal article" date="2018" name="Nat. Commun.">
        <title>Tailed giant Tupanvirus possesses the most complete translational apparatus of the known virosphere.</title>
        <authorList>
            <person name="Abrahao J."/>
            <person name="Silva L."/>
            <person name="Silva L.S."/>
            <person name="Khalil J.Y.B."/>
            <person name="Rodrigues R."/>
            <person name="Arantes T."/>
            <person name="Assis F."/>
            <person name="Boratto P."/>
            <person name="Andrade M."/>
            <person name="Kroon E.G."/>
            <person name="Ribeiro B."/>
            <person name="Bergier I."/>
            <person name="Seligmann H."/>
            <person name="Ghigo E."/>
            <person name="Colson P."/>
            <person name="Levasseur A."/>
            <person name="Kroemer G."/>
            <person name="Raoult D."/>
            <person name="La Scola B."/>
        </authorList>
    </citation>
    <scope>NUCLEOTIDE SEQUENCE [LARGE SCALE GENOMIC DNA]</scope>
    <source>
        <strain evidence="3">Deep ocean</strain>
    </source>
</reference>
<dbReference type="SMART" id="SM00198">
    <property type="entry name" value="SCP"/>
    <property type="match status" value="1"/>
</dbReference>
<feature type="compositionally biased region" description="Polar residues" evidence="1">
    <location>
        <begin position="60"/>
        <end position="71"/>
    </location>
</feature>
<dbReference type="Pfam" id="PF00188">
    <property type="entry name" value="CAP"/>
    <property type="match status" value="1"/>
</dbReference>
<name>A0A6N1NM41_9VIRU</name>
<dbReference type="InterPro" id="IPR035940">
    <property type="entry name" value="CAP_sf"/>
</dbReference>
<organism evidence="3">
    <name type="scientific">Tupanvirus deep ocean</name>
    <dbReference type="NCBI Taxonomy" id="2126984"/>
    <lineage>
        <taxon>Viruses</taxon>
        <taxon>Varidnaviria</taxon>
        <taxon>Bamfordvirae</taxon>
        <taxon>Nucleocytoviricota</taxon>
        <taxon>Megaviricetes</taxon>
        <taxon>Imitervirales</taxon>
        <taxon>Mimiviridae</taxon>
        <taxon>Megamimivirinae</taxon>
        <taxon>Tupanvirus</taxon>
        <taxon>Tupanvirus altamarinense</taxon>
    </lineage>
</organism>
<protein>
    <submittedName>
        <fullName evidence="3">Putative peptidase inhibitor 15-like isoform X2</fullName>
    </submittedName>
</protein>
<dbReference type="InterPro" id="IPR018244">
    <property type="entry name" value="Allrgn_V5/Tpx1_CS"/>
</dbReference>
<dbReference type="InterPro" id="IPR014044">
    <property type="entry name" value="CAP_dom"/>
</dbReference>
<feature type="compositionally biased region" description="Low complexity" evidence="1">
    <location>
        <begin position="10"/>
        <end position="30"/>
    </location>
</feature>
<sequence>MMMSQQNCLQPPTWSQSPTYQPPTSSQAPTWNQPPNWNQAPTSSQPPTYQPPTSSQAPTWNQPPNWNQAPIWSQPPAYQPTWSQPPLCQPTYQPPTYQPPVQQNLSTQAQQFVSAHNNYRNNTDPRATNMQPIQWANDLATSASNWAAQCKWEHSRTPNVGENLYASSIRTSNTNTYNPTDAVNSWGNEKLNYNYDTNSCAPGEVCGHYTQVVWADSNKVGCAVQDCPSISGIPWSNGGTMVVCQYSPPGNWIGQKPYQST</sequence>
<dbReference type="PRINTS" id="PR00837">
    <property type="entry name" value="V5TPXLIKE"/>
</dbReference>
<evidence type="ECO:0000259" key="2">
    <source>
        <dbReference type="SMART" id="SM00198"/>
    </source>
</evidence>
<dbReference type="SUPFAM" id="SSF55797">
    <property type="entry name" value="PR-1-like"/>
    <property type="match status" value="1"/>
</dbReference>
<feature type="compositionally biased region" description="Low complexity" evidence="1">
    <location>
        <begin position="39"/>
        <end position="59"/>
    </location>
</feature>
<dbReference type="PROSITE" id="PS01009">
    <property type="entry name" value="CRISP_1"/>
    <property type="match status" value="1"/>
</dbReference>
<proteinExistence type="predicted"/>
<evidence type="ECO:0000256" key="1">
    <source>
        <dbReference type="SAM" id="MobiDB-lite"/>
    </source>
</evidence>
<feature type="domain" description="SCP" evidence="2">
    <location>
        <begin position="107"/>
        <end position="254"/>
    </location>
</feature>
<accession>A0A6N1NM41</accession>